<sequence>MYDIYLNRSNELLVVARGGSIPSAIAGSWRKQKRVVRSVSHSIRHDVLQHGYHRRNLAKRLVASARAGLQ</sequence>
<accession>A0A6P1BKN4</accession>
<evidence type="ECO:0000313" key="2">
    <source>
        <dbReference type="Proteomes" id="UP000468531"/>
    </source>
</evidence>
<protein>
    <submittedName>
        <fullName evidence="1">Uncharacterized protein</fullName>
    </submittedName>
</protein>
<proteinExistence type="predicted"/>
<dbReference type="EMBL" id="VKHP01000081">
    <property type="protein sequence ID" value="NEU98132.1"/>
    <property type="molecule type" value="Genomic_DNA"/>
</dbReference>
<dbReference type="Proteomes" id="UP000468531">
    <property type="component" value="Unassembled WGS sequence"/>
</dbReference>
<organism evidence="1 2">
    <name type="scientific">Bradyrhizobium uaiense</name>
    <dbReference type="NCBI Taxonomy" id="2594946"/>
    <lineage>
        <taxon>Bacteria</taxon>
        <taxon>Pseudomonadati</taxon>
        <taxon>Pseudomonadota</taxon>
        <taxon>Alphaproteobacteria</taxon>
        <taxon>Hyphomicrobiales</taxon>
        <taxon>Nitrobacteraceae</taxon>
        <taxon>Bradyrhizobium</taxon>
    </lineage>
</organism>
<reference evidence="1 2" key="1">
    <citation type="journal article" date="2020" name="Arch. Microbiol.">
        <title>Bradyrhizobium uaiense sp. nov., a new highly efficient cowpea symbiont.</title>
        <authorList>
            <person name="Cabral Michel D."/>
            <person name="Azarias Guimaraes A."/>
            <person name="Martins da Costa E."/>
            <person name="Soares de Carvalho T."/>
            <person name="Balsanelli E."/>
            <person name="Willems A."/>
            <person name="Maltempi de Souza E."/>
            <person name="de Souza Moreira F.M."/>
        </authorList>
    </citation>
    <scope>NUCLEOTIDE SEQUENCE [LARGE SCALE GENOMIC DNA]</scope>
    <source>
        <strain evidence="1 2">UFLA 03-164</strain>
    </source>
</reference>
<name>A0A6P1BKN4_9BRAD</name>
<comment type="caution">
    <text evidence="1">The sequence shown here is derived from an EMBL/GenBank/DDBJ whole genome shotgun (WGS) entry which is preliminary data.</text>
</comment>
<keyword evidence="2" id="KW-1185">Reference proteome</keyword>
<gene>
    <name evidence="1" type="ORF">FNJ47_20445</name>
</gene>
<dbReference type="AlphaFoldDB" id="A0A6P1BKN4"/>
<evidence type="ECO:0000313" key="1">
    <source>
        <dbReference type="EMBL" id="NEU98132.1"/>
    </source>
</evidence>